<dbReference type="STRING" id="4113.M1BJ33"/>
<dbReference type="HOGENOM" id="CLU_2282417_0_0_1"/>
<dbReference type="Pfam" id="PF02992">
    <property type="entry name" value="Transposase_21"/>
    <property type="match status" value="1"/>
</dbReference>
<dbReference type="Gramene" id="PGSC0003DMT400046437">
    <property type="protein sequence ID" value="PGSC0003DMT400046437"/>
    <property type="gene ID" value="PGSC0003DMG400018019"/>
</dbReference>
<reference evidence="2" key="2">
    <citation type="submission" date="2015-06" db="UniProtKB">
        <authorList>
            <consortium name="EnsemblPlants"/>
        </authorList>
    </citation>
    <scope>IDENTIFICATION</scope>
    <source>
        <strain evidence="2">DM1-3 516 R44</strain>
    </source>
</reference>
<evidence type="ECO:0000313" key="2">
    <source>
        <dbReference type="EnsemblPlants" id="PGSC0003DMT400046437"/>
    </source>
</evidence>
<accession>M1BJ33</accession>
<name>M1BJ33_SOLTU</name>
<dbReference type="AlphaFoldDB" id="M1BJ33"/>
<evidence type="ECO:0000256" key="1">
    <source>
        <dbReference type="SAM" id="MobiDB-lite"/>
    </source>
</evidence>
<feature type="compositionally biased region" description="Basic and acidic residues" evidence="1">
    <location>
        <begin position="8"/>
        <end position="23"/>
    </location>
</feature>
<dbReference type="Proteomes" id="UP000011115">
    <property type="component" value="Unassembled WGS sequence"/>
</dbReference>
<reference evidence="3" key="1">
    <citation type="journal article" date="2011" name="Nature">
        <title>Genome sequence and analysis of the tuber crop potato.</title>
        <authorList>
            <consortium name="The Potato Genome Sequencing Consortium"/>
        </authorList>
    </citation>
    <scope>NUCLEOTIDE SEQUENCE [LARGE SCALE GENOMIC DNA]</scope>
    <source>
        <strain evidence="3">cv. DM1-3 516 R44</strain>
    </source>
</reference>
<feature type="region of interest" description="Disordered" evidence="1">
    <location>
        <begin position="1"/>
        <end position="23"/>
    </location>
</feature>
<dbReference type="OMA" id="MSISHRT"/>
<dbReference type="EnsemblPlants" id="PGSC0003DMT400046437">
    <property type="protein sequence ID" value="PGSC0003DMT400046437"/>
    <property type="gene ID" value="PGSC0003DMG400018019"/>
</dbReference>
<evidence type="ECO:0000313" key="3">
    <source>
        <dbReference type="Proteomes" id="UP000011115"/>
    </source>
</evidence>
<proteinExistence type="predicted"/>
<dbReference type="PaxDb" id="4113-PGSC0003DMT400046437"/>
<protein>
    <submittedName>
        <fullName evidence="2">TNP2, partial</fullName>
    </submittedName>
</protein>
<dbReference type="InterPro" id="IPR004242">
    <property type="entry name" value="Transposase_21"/>
</dbReference>
<dbReference type="InParanoid" id="M1BJ33"/>
<keyword evidence="3" id="KW-1185">Reference proteome</keyword>
<organism evidence="2 3">
    <name type="scientific">Solanum tuberosum</name>
    <name type="common">Potato</name>
    <dbReference type="NCBI Taxonomy" id="4113"/>
    <lineage>
        <taxon>Eukaryota</taxon>
        <taxon>Viridiplantae</taxon>
        <taxon>Streptophyta</taxon>
        <taxon>Embryophyta</taxon>
        <taxon>Tracheophyta</taxon>
        <taxon>Spermatophyta</taxon>
        <taxon>Magnoliopsida</taxon>
        <taxon>eudicotyledons</taxon>
        <taxon>Gunneridae</taxon>
        <taxon>Pentapetalae</taxon>
        <taxon>asterids</taxon>
        <taxon>lamiids</taxon>
        <taxon>Solanales</taxon>
        <taxon>Solanaceae</taxon>
        <taxon>Solanoideae</taxon>
        <taxon>Solaneae</taxon>
        <taxon>Solanum</taxon>
    </lineage>
</organism>
<sequence length="102" mass="11791">MAAAMRWHATERPNDKKLRLPVDGEPKKDFDSLHPSFLNDPLNVRLGLSSDGFNSFRTMSISHRTWPDRPGILMNYNLSLWICMKPEYLMWSMIIPGPSSEK</sequence>